<protein>
    <submittedName>
        <fullName evidence="1">Uncharacterized protein</fullName>
    </submittedName>
</protein>
<dbReference type="Proteomes" id="UP000287033">
    <property type="component" value="Unassembled WGS sequence"/>
</dbReference>
<dbReference type="AlphaFoldDB" id="A0A401SEL6"/>
<keyword evidence="2" id="KW-1185">Reference proteome</keyword>
<name>A0A401SEL6_CHIPU</name>
<organism evidence="1 2">
    <name type="scientific">Chiloscyllium punctatum</name>
    <name type="common">Brownbanded bambooshark</name>
    <name type="synonym">Hemiscyllium punctatum</name>
    <dbReference type="NCBI Taxonomy" id="137246"/>
    <lineage>
        <taxon>Eukaryota</taxon>
        <taxon>Metazoa</taxon>
        <taxon>Chordata</taxon>
        <taxon>Craniata</taxon>
        <taxon>Vertebrata</taxon>
        <taxon>Chondrichthyes</taxon>
        <taxon>Elasmobranchii</taxon>
        <taxon>Galeomorphii</taxon>
        <taxon>Galeoidea</taxon>
        <taxon>Orectolobiformes</taxon>
        <taxon>Hemiscylliidae</taxon>
        <taxon>Chiloscyllium</taxon>
    </lineage>
</organism>
<proteinExistence type="predicted"/>
<accession>A0A401SEL6</accession>
<reference evidence="1 2" key="1">
    <citation type="journal article" date="2018" name="Nat. Ecol. Evol.">
        <title>Shark genomes provide insights into elasmobranch evolution and the origin of vertebrates.</title>
        <authorList>
            <person name="Hara Y"/>
            <person name="Yamaguchi K"/>
            <person name="Onimaru K"/>
            <person name="Kadota M"/>
            <person name="Koyanagi M"/>
            <person name="Keeley SD"/>
            <person name="Tatsumi K"/>
            <person name="Tanaka K"/>
            <person name="Motone F"/>
            <person name="Kageyama Y"/>
            <person name="Nozu R"/>
            <person name="Adachi N"/>
            <person name="Nishimura O"/>
            <person name="Nakagawa R"/>
            <person name="Tanegashima C"/>
            <person name="Kiyatake I"/>
            <person name="Matsumoto R"/>
            <person name="Murakumo K"/>
            <person name="Nishida K"/>
            <person name="Terakita A"/>
            <person name="Kuratani S"/>
            <person name="Sato K"/>
            <person name="Hyodo S Kuraku.S."/>
        </authorList>
    </citation>
    <scope>NUCLEOTIDE SEQUENCE [LARGE SCALE GENOMIC DNA]</scope>
</reference>
<evidence type="ECO:0000313" key="1">
    <source>
        <dbReference type="EMBL" id="GCC28856.1"/>
    </source>
</evidence>
<gene>
    <name evidence="1" type="ORF">chiPu_0007290</name>
</gene>
<dbReference type="EMBL" id="BEZZ01000223">
    <property type="protein sequence ID" value="GCC28856.1"/>
    <property type="molecule type" value="Genomic_DNA"/>
</dbReference>
<sequence>MPVGLLISSKSELLRGSENPPLLRQRFSVVASVQSCKAASNIRRLDSVAVPLHIHCVIRNKGDPKLQEINAYILWMQITP</sequence>
<comment type="caution">
    <text evidence="1">The sequence shown here is derived from an EMBL/GenBank/DDBJ whole genome shotgun (WGS) entry which is preliminary data.</text>
</comment>
<evidence type="ECO:0000313" key="2">
    <source>
        <dbReference type="Proteomes" id="UP000287033"/>
    </source>
</evidence>